<evidence type="ECO:0000313" key="2">
    <source>
        <dbReference type="EMBL" id="GIO40173.1"/>
    </source>
</evidence>
<sequence>MPKVLIIRGRAGTWYEHSVANLHEFSHFADCVYIVKVGTSSVGLEVREEDGVLLYTESEYNEVVRQRDKMIDDLAKHAEELAQLKKDNAAMQSVFDRSKGELGLIQLPANVSDALQYLGYTHSPRDILALILQGSPAKPYKSYDRRRDEAIRALQVHEFDDILIALADGYEVEQSPEERLNNEIEEIILDWHEASSGEVPVLTKRIVDHLKSIQT</sequence>
<dbReference type="EMBL" id="BORR01000037">
    <property type="protein sequence ID" value="GIO40173.1"/>
    <property type="molecule type" value="Genomic_DNA"/>
</dbReference>
<name>A0A919Y0U4_9BACL</name>
<comment type="caution">
    <text evidence="2">The sequence shown here is derived from an EMBL/GenBank/DDBJ whole genome shotgun (WGS) entry which is preliminary data.</text>
</comment>
<keyword evidence="1" id="KW-0175">Coiled coil</keyword>
<organism evidence="2 3">
    <name type="scientific">Paenibacillus antibioticophila</name>
    <dbReference type="NCBI Taxonomy" id="1274374"/>
    <lineage>
        <taxon>Bacteria</taxon>
        <taxon>Bacillati</taxon>
        <taxon>Bacillota</taxon>
        <taxon>Bacilli</taxon>
        <taxon>Bacillales</taxon>
        <taxon>Paenibacillaceae</taxon>
        <taxon>Paenibacillus</taxon>
    </lineage>
</organism>
<dbReference type="AlphaFoldDB" id="A0A919Y0U4"/>
<gene>
    <name evidence="2" type="ORF">J41TS12_50340</name>
</gene>
<reference evidence="2 3" key="1">
    <citation type="submission" date="2021-03" db="EMBL/GenBank/DDBJ databases">
        <title>Antimicrobial resistance genes in bacteria isolated from Japanese honey, and their potential for conferring macrolide and lincosamide resistance in the American foulbrood pathogen Paenibacillus larvae.</title>
        <authorList>
            <person name="Okamoto M."/>
            <person name="Kumagai M."/>
            <person name="Kanamori H."/>
            <person name="Takamatsu D."/>
        </authorList>
    </citation>
    <scope>NUCLEOTIDE SEQUENCE [LARGE SCALE GENOMIC DNA]</scope>
    <source>
        <strain evidence="2 3">J41TS12</strain>
    </source>
</reference>
<dbReference type="Proteomes" id="UP000681162">
    <property type="component" value="Unassembled WGS sequence"/>
</dbReference>
<proteinExistence type="predicted"/>
<feature type="coiled-coil region" evidence="1">
    <location>
        <begin position="67"/>
        <end position="94"/>
    </location>
</feature>
<keyword evidence="3" id="KW-1185">Reference proteome</keyword>
<accession>A0A919Y0U4</accession>
<dbReference type="RefSeq" id="WP_212944330.1">
    <property type="nucleotide sequence ID" value="NZ_BORR01000037.1"/>
</dbReference>
<evidence type="ECO:0000313" key="3">
    <source>
        <dbReference type="Proteomes" id="UP000681162"/>
    </source>
</evidence>
<evidence type="ECO:0000256" key="1">
    <source>
        <dbReference type="SAM" id="Coils"/>
    </source>
</evidence>
<protein>
    <submittedName>
        <fullName evidence="2">Uncharacterized protein</fullName>
    </submittedName>
</protein>